<sequence length="76" mass="8627">ELATTVNNRWRLGWSTTTMTLAEIKIGMIGGDYKQHTIRLVELDDNAKYSVFEIGSISFRILGGEVLELHEVLYVL</sequence>
<dbReference type="Proteomes" id="UP000824469">
    <property type="component" value="Unassembled WGS sequence"/>
</dbReference>
<proteinExistence type="predicted"/>
<keyword evidence="2" id="KW-1185">Reference proteome</keyword>
<feature type="non-terminal residue" evidence="1">
    <location>
        <position position="1"/>
    </location>
</feature>
<feature type="non-terminal residue" evidence="1">
    <location>
        <position position="76"/>
    </location>
</feature>
<dbReference type="EMBL" id="JAHRHJ020000002">
    <property type="protein sequence ID" value="KAH9327400.1"/>
    <property type="molecule type" value="Genomic_DNA"/>
</dbReference>
<dbReference type="AlphaFoldDB" id="A0AA38GT66"/>
<gene>
    <name evidence="1" type="ORF">KI387_007578</name>
</gene>
<evidence type="ECO:0000313" key="1">
    <source>
        <dbReference type="EMBL" id="KAH9327400.1"/>
    </source>
</evidence>
<reference evidence="1 2" key="1">
    <citation type="journal article" date="2021" name="Nat. Plants">
        <title>The Taxus genome provides insights into paclitaxel biosynthesis.</title>
        <authorList>
            <person name="Xiong X."/>
            <person name="Gou J."/>
            <person name="Liao Q."/>
            <person name="Li Y."/>
            <person name="Zhou Q."/>
            <person name="Bi G."/>
            <person name="Li C."/>
            <person name="Du R."/>
            <person name="Wang X."/>
            <person name="Sun T."/>
            <person name="Guo L."/>
            <person name="Liang H."/>
            <person name="Lu P."/>
            <person name="Wu Y."/>
            <person name="Zhang Z."/>
            <person name="Ro D.K."/>
            <person name="Shang Y."/>
            <person name="Huang S."/>
            <person name="Yan J."/>
        </authorList>
    </citation>
    <scope>NUCLEOTIDE SEQUENCE [LARGE SCALE GENOMIC DNA]</scope>
    <source>
        <strain evidence="1">Ta-2019</strain>
    </source>
</reference>
<name>A0AA38GT66_TAXCH</name>
<accession>A0AA38GT66</accession>
<evidence type="ECO:0000313" key="2">
    <source>
        <dbReference type="Proteomes" id="UP000824469"/>
    </source>
</evidence>
<comment type="caution">
    <text evidence="1">The sequence shown here is derived from an EMBL/GenBank/DDBJ whole genome shotgun (WGS) entry which is preliminary data.</text>
</comment>
<organism evidence="1 2">
    <name type="scientific">Taxus chinensis</name>
    <name type="common">Chinese yew</name>
    <name type="synonym">Taxus wallichiana var. chinensis</name>
    <dbReference type="NCBI Taxonomy" id="29808"/>
    <lineage>
        <taxon>Eukaryota</taxon>
        <taxon>Viridiplantae</taxon>
        <taxon>Streptophyta</taxon>
        <taxon>Embryophyta</taxon>
        <taxon>Tracheophyta</taxon>
        <taxon>Spermatophyta</taxon>
        <taxon>Pinopsida</taxon>
        <taxon>Pinidae</taxon>
        <taxon>Conifers II</taxon>
        <taxon>Cupressales</taxon>
        <taxon>Taxaceae</taxon>
        <taxon>Taxus</taxon>
    </lineage>
</organism>
<protein>
    <submittedName>
        <fullName evidence="1">Uncharacterized protein</fullName>
    </submittedName>
</protein>